<evidence type="ECO:0000313" key="7">
    <source>
        <dbReference type="EMBL" id="PIS07791.1"/>
    </source>
</evidence>
<dbReference type="InterPro" id="IPR012337">
    <property type="entry name" value="RNaseH-like_sf"/>
</dbReference>
<evidence type="ECO:0000256" key="5">
    <source>
        <dbReference type="HAMAP-Rule" id="MF_00651"/>
    </source>
</evidence>
<comment type="function">
    <text evidence="5">Could be a nuclease involved in processing of the 5'-end of pre-16S rRNA.</text>
</comment>
<dbReference type="InterPro" id="IPR037027">
    <property type="entry name" value="YqgF/RNaseH-like_dom_sf"/>
</dbReference>
<accession>A0A2H0W6U2</accession>
<evidence type="ECO:0000256" key="3">
    <source>
        <dbReference type="ARBA" id="ARBA00022722"/>
    </source>
</evidence>
<dbReference type="HAMAP" id="MF_00651">
    <property type="entry name" value="Nuclease_YqgF"/>
    <property type="match status" value="1"/>
</dbReference>
<proteinExistence type="inferred from homology"/>
<dbReference type="EC" id="3.1.-.-" evidence="5"/>
<name>A0A2H0W6U2_9BACT</name>
<comment type="caution">
    <text evidence="7">The sequence shown here is derived from an EMBL/GenBank/DDBJ whole genome shotgun (WGS) entry which is preliminary data.</text>
</comment>
<evidence type="ECO:0000256" key="4">
    <source>
        <dbReference type="ARBA" id="ARBA00022801"/>
    </source>
</evidence>
<dbReference type="Proteomes" id="UP000231382">
    <property type="component" value="Unassembled WGS sequence"/>
</dbReference>
<dbReference type="GO" id="GO:0000967">
    <property type="term" value="P:rRNA 5'-end processing"/>
    <property type="evidence" value="ECO:0007669"/>
    <property type="project" value="UniProtKB-UniRule"/>
</dbReference>
<dbReference type="Pfam" id="PF03652">
    <property type="entry name" value="RuvX"/>
    <property type="match status" value="1"/>
</dbReference>
<dbReference type="PANTHER" id="PTHR33317:SF4">
    <property type="entry name" value="POLYNUCLEOTIDYL TRANSFERASE, RIBONUCLEASE H-LIKE SUPERFAMILY PROTEIN"/>
    <property type="match status" value="1"/>
</dbReference>
<dbReference type="AlphaFoldDB" id="A0A2H0W6U2"/>
<sequence>MNFLAIDWGEKRIGLAVGAIFPKGAGVIDGAKDSSQIIDEIKSVIAENEVDKIVVGMPMLPSGDEGRLAPQIKKFAIGLGDATGLPIIFEPEEFTSVEAKDQFKAHGKIPNRKSGKTDEMAAIMILEKFLEKMTKS</sequence>
<keyword evidence="1 5" id="KW-0963">Cytoplasm</keyword>
<keyword evidence="3 5" id="KW-0540">Nuclease</keyword>
<dbReference type="InterPro" id="IPR006641">
    <property type="entry name" value="YqgF/RNaseH-like_dom"/>
</dbReference>
<reference evidence="8" key="1">
    <citation type="submission" date="2017-09" db="EMBL/GenBank/DDBJ databases">
        <title>Depth-based differentiation of microbial function through sediment-hosted aquifers and enrichment of novel symbionts in the deep terrestrial subsurface.</title>
        <authorList>
            <person name="Probst A.J."/>
            <person name="Ladd B."/>
            <person name="Jarett J.K."/>
            <person name="Geller-Mcgrath D.E."/>
            <person name="Sieber C.M.K."/>
            <person name="Emerson J.B."/>
            <person name="Anantharaman K."/>
            <person name="Thomas B.C."/>
            <person name="Malmstrom R."/>
            <person name="Stieglmeier M."/>
            <person name="Klingl A."/>
            <person name="Woyke T."/>
            <person name="Ryan C.M."/>
            <person name="Banfield J.F."/>
        </authorList>
    </citation>
    <scope>NUCLEOTIDE SEQUENCE [LARGE SCALE GENOMIC DNA]</scope>
</reference>
<keyword evidence="4 5" id="KW-0378">Hydrolase</keyword>
<protein>
    <recommendedName>
        <fullName evidence="5">Putative pre-16S rRNA nuclease</fullName>
        <ecNumber evidence="5">3.1.-.-</ecNumber>
    </recommendedName>
</protein>
<dbReference type="CDD" id="cd16964">
    <property type="entry name" value="YqgF"/>
    <property type="match status" value="1"/>
</dbReference>
<organism evidence="7 8">
    <name type="scientific">Candidatus Berkelbacteria bacterium CG10_big_fil_rev_8_21_14_0_10_43_13</name>
    <dbReference type="NCBI Taxonomy" id="1974514"/>
    <lineage>
        <taxon>Bacteria</taxon>
        <taxon>Candidatus Berkelbacteria</taxon>
    </lineage>
</organism>
<dbReference type="PANTHER" id="PTHR33317">
    <property type="entry name" value="POLYNUCLEOTIDYL TRANSFERASE, RIBONUCLEASE H-LIKE SUPERFAMILY PROTEIN"/>
    <property type="match status" value="1"/>
</dbReference>
<evidence type="ECO:0000259" key="6">
    <source>
        <dbReference type="SMART" id="SM00732"/>
    </source>
</evidence>
<keyword evidence="2 5" id="KW-0690">Ribosome biogenesis</keyword>
<evidence type="ECO:0000256" key="1">
    <source>
        <dbReference type="ARBA" id="ARBA00022490"/>
    </source>
</evidence>
<dbReference type="GO" id="GO:0005829">
    <property type="term" value="C:cytosol"/>
    <property type="evidence" value="ECO:0007669"/>
    <property type="project" value="TreeGrafter"/>
</dbReference>
<dbReference type="GO" id="GO:0004518">
    <property type="term" value="F:nuclease activity"/>
    <property type="evidence" value="ECO:0007669"/>
    <property type="project" value="UniProtKB-KW"/>
</dbReference>
<comment type="subcellular location">
    <subcellularLocation>
        <location evidence="5">Cytoplasm</location>
    </subcellularLocation>
</comment>
<dbReference type="InterPro" id="IPR005227">
    <property type="entry name" value="YqgF"/>
</dbReference>
<dbReference type="NCBIfam" id="TIGR00250">
    <property type="entry name" value="RNAse_H_YqgF"/>
    <property type="match status" value="1"/>
</dbReference>
<evidence type="ECO:0000256" key="2">
    <source>
        <dbReference type="ARBA" id="ARBA00022517"/>
    </source>
</evidence>
<comment type="similarity">
    <text evidence="5">Belongs to the YqgF HJR family.</text>
</comment>
<feature type="domain" description="YqgF/RNase H-like" evidence="6">
    <location>
        <begin position="1"/>
        <end position="99"/>
    </location>
</feature>
<dbReference type="Gene3D" id="3.30.420.140">
    <property type="entry name" value="YqgF/RNase H-like domain"/>
    <property type="match status" value="1"/>
</dbReference>
<dbReference type="EMBL" id="PEZW01000011">
    <property type="protein sequence ID" value="PIS07791.1"/>
    <property type="molecule type" value="Genomic_DNA"/>
</dbReference>
<gene>
    <name evidence="7" type="ORF">COT78_01670</name>
</gene>
<dbReference type="GO" id="GO:0016788">
    <property type="term" value="F:hydrolase activity, acting on ester bonds"/>
    <property type="evidence" value="ECO:0007669"/>
    <property type="project" value="UniProtKB-UniRule"/>
</dbReference>
<evidence type="ECO:0000313" key="8">
    <source>
        <dbReference type="Proteomes" id="UP000231382"/>
    </source>
</evidence>
<dbReference type="SMART" id="SM00732">
    <property type="entry name" value="YqgFc"/>
    <property type="match status" value="1"/>
</dbReference>
<dbReference type="SUPFAM" id="SSF53098">
    <property type="entry name" value="Ribonuclease H-like"/>
    <property type="match status" value="1"/>
</dbReference>